<evidence type="ECO:0000256" key="2">
    <source>
        <dbReference type="SAM" id="MobiDB-lite"/>
    </source>
</evidence>
<accession>A0A6J1KXA6</accession>
<dbReference type="AlphaFoldDB" id="A0A6J1KXA6"/>
<dbReference type="OrthoDB" id="665669at2759"/>
<feature type="compositionally biased region" description="Basic residues" evidence="2">
    <location>
        <begin position="49"/>
        <end position="60"/>
    </location>
</feature>
<sequence length="306" mass="33000">MDFALSKSFFFLLSFAIFAVSTAEDVTAAETLAESPHHYAAVPPAQPPAHHHHHHHHHTPKPAPVSPPTHVPVHPPAQPPSHHHHHIHSQPPVHPPVHNAPPTHLPVHPPAQPPSHHHNVHAQPPVHPPVNNAPPHHLPPTKMPAPGHEHHRDVRPLLPPAHSPSPMYPPKPRLLRSFISVQGVVYCKSCKYAGVDTLNGATPVAGASVKLICQNTKYPLVQTATTDKNGYFFINAPKAITSYAFHKCKVLLGSSPVAACSKPSALHGGAAGAALKPQKSYIDANKLPFVLYSVGPFAFEPTCPHH</sequence>
<name>A0A6J1KXA6_CUCMA</name>
<dbReference type="KEGG" id="cmax:111497200"/>
<evidence type="ECO:0000256" key="1">
    <source>
        <dbReference type="ARBA" id="ARBA00022729"/>
    </source>
</evidence>
<dbReference type="RefSeq" id="XP_023003678.1">
    <property type="nucleotide sequence ID" value="XM_023147910.1"/>
</dbReference>
<dbReference type="Pfam" id="PF01190">
    <property type="entry name" value="Pollen_Ole_e_1"/>
    <property type="match status" value="1"/>
</dbReference>
<dbReference type="PRINTS" id="PR01218">
    <property type="entry name" value="PSTLEXTENSIN"/>
</dbReference>
<feature type="compositionally biased region" description="Pro residues" evidence="2">
    <location>
        <begin position="125"/>
        <end position="143"/>
    </location>
</feature>
<feature type="compositionally biased region" description="Pro residues" evidence="2">
    <location>
        <begin position="157"/>
        <end position="169"/>
    </location>
</feature>
<dbReference type="GeneID" id="111497200"/>
<keyword evidence="4" id="KW-1185">Reference proteome</keyword>
<gene>
    <name evidence="5" type="primary">LOC111497200</name>
</gene>
<feature type="compositionally biased region" description="Pro residues" evidence="2">
    <location>
        <begin position="92"/>
        <end position="113"/>
    </location>
</feature>
<dbReference type="GO" id="GO:0071944">
    <property type="term" value="C:cell periphery"/>
    <property type="evidence" value="ECO:0007669"/>
    <property type="project" value="TreeGrafter"/>
</dbReference>
<dbReference type="PANTHER" id="PTHR33470:SF22">
    <property type="entry name" value="POLLEN OLE E 1 ALLERGEN AND EXTENSIN FAMILY PROTEIN"/>
    <property type="match status" value="1"/>
</dbReference>
<organism evidence="4 5">
    <name type="scientific">Cucurbita maxima</name>
    <name type="common">Pumpkin</name>
    <name type="synonym">Winter squash</name>
    <dbReference type="NCBI Taxonomy" id="3661"/>
    <lineage>
        <taxon>Eukaryota</taxon>
        <taxon>Viridiplantae</taxon>
        <taxon>Streptophyta</taxon>
        <taxon>Embryophyta</taxon>
        <taxon>Tracheophyta</taxon>
        <taxon>Spermatophyta</taxon>
        <taxon>Magnoliopsida</taxon>
        <taxon>eudicotyledons</taxon>
        <taxon>Gunneridae</taxon>
        <taxon>Pentapetalae</taxon>
        <taxon>rosids</taxon>
        <taxon>fabids</taxon>
        <taxon>Cucurbitales</taxon>
        <taxon>Cucurbitaceae</taxon>
        <taxon>Cucurbiteae</taxon>
        <taxon>Cucurbita</taxon>
    </lineage>
</organism>
<feature type="region of interest" description="Disordered" evidence="2">
    <location>
        <begin position="39"/>
        <end position="169"/>
    </location>
</feature>
<evidence type="ECO:0000256" key="3">
    <source>
        <dbReference type="SAM" id="SignalP"/>
    </source>
</evidence>
<evidence type="ECO:0000313" key="4">
    <source>
        <dbReference type="Proteomes" id="UP000504608"/>
    </source>
</evidence>
<keyword evidence="1 3" id="KW-0732">Signal</keyword>
<dbReference type="InterPro" id="IPR003882">
    <property type="entry name" value="Pistil_extensin"/>
</dbReference>
<reference evidence="5" key="1">
    <citation type="submission" date="2025-08" db="UniProtKB">
        <authorList>
            <consortium name="RefSeq"/>
        </authorList>
    </citation>
    <scope>IDENTIFICATION</scope>
    <source>
        <tissue evidence="5">Young leaves</tissue>
    </source>
</reference>
<dbReference type="Proteomes" id="UP000504608">
    <property type="component" value="Unplaced"/>
</dbReference>
<dbReference type="PANTHER" id="PTHR33470">
    <property type="entry name" value="OS01G0164075 PROTEIN"/>
    <property type="match status" value="1"/>
</dbReference>
<feature type="compositionally biased region" description="Pro residues" evidence="2">
    <location>
        <begin position="61"/>
        <end position="79"/>
    </location>
</feature>
<protein>
    <submittedName>
        <fullName evidence="5">Non-classical arabinogalactan protein 31-like</fullName>
    </submittedName>
</protein>
<feature type="chain" id="PRO_5027111197" evidence="3">
    <location>
        <begin position="24"/>
        <end position="306"/>
    </location>
</feature>
<feature type="signal peptide" evidence="3">
    <location>
        <begin position="1"/>
        <end position="23"/>
    </location>
</feature>
<proteinExistence type="predicted"/>
<evidence type="ECO:0000313" key="5">
    <source>
        <dbReference type="RefSeq" id="XP_023003678.1"/>
    </source>
</evidence>